<dbReference type="STRING" id="288004.AL038_06205"/>
<dbReference type="Pfam" id="PF04055">
    <property type="entry name" value="Radical_SAM"/>
    <property type="match status" value="1"/>
</dbReference>
<dbReference type="GO" id="GO:0046872">
    <property type="term" value="F:metal ion binding"/>
    <property type="evidence" value="ECO:0007669"/>
    <property type="project" value="UniProtKB-KW"/>
</dbReference>
<evidence type="ECO:0000256" key="5">
    <source>
        <dbReference type="ARBA" id="ARBA00023004"/>
    </source>
</evidence>
<dbReference type="InterPro" id="IPR058240">
    <property type="entry name" value="rSAM_sf"/>
</dbReference>
<evidence type="ECO:0000256" key="7">
    <source>
        <dbReference type="ARBA" id="ARBA00023601"/>
    </source>
</evidence>
<keyword evidence="3" id="KW-0949">S-adenosyl-L-methionine</keyword>
<dbReference type="PANTHER" id="PTHR43273:SF3">
    <property type="entry name" value="ANAEROBIC SULFATASE-MATURATING ENZYME HOMOLOG ASLB-RELATED"/>
    <property type="match status" value="1"/>
</dbReference>
<keyword evidence="10" id="KW-1185">Reference proteome</keyword>
<dbReference type="InterPro" id="IPR023885">
    <property type="entry name" value="4Fe4S-binding_SPASM_dom"/>
</dbReference>
<keyword evidence="4" id="KW-0479">Metal-binding</keyword>
<dbReference type="AlphaFoldDB" id="A0A2N9YJJ5"/>
<name>A0A2N9YJJ5_9GAMM</name>
<evidence type="ECO:0000256" key="3">
    <source>
        <dbReference type="ARBA" id="ARBA00022691"/>
    </source>
</evidence>
<evidence type="ECO:0000313" key="10">
    <source>
        <dbReference type="Proteomes" id="UP000234271"/>
    </source>
</evidence>
<dbReference type="InterPro" id="IPR023867">
    <property type="entry name" value="Sulphatase_maturase_rSAM"/>
</dbReference>
<dbReference type="RefSeq" id="WP_062150535.1">
    <property type="nucleotide sequence ID" value="NZ_CP012373.2"/>
</dbReference>
<keyword evidence="2" id="KW-0004">4Fe-4S</keyword>
<accession>A0A2N9YJJ5</accession>
<organism evidence="9 10">
    <name type="scientific">Beggiatoa leptomitoformis</name>
    <dbReference type="NCBI Taxonomy" id="288004"/>
    <lineage>
        <taxon>Bacteria</taxon>
        <taxon>Pseudomonadati</taxon>
        <taxon>Pseudomonadota</taxon>
        <taxon>Gammaproteobacteria</taxon>
        <taxon>Thiotrichales</taxon>
        <taxon>Thiotrichaceae</taxon>
        <taxon>Beggiatoa</taxon>
    </lineage>
</organism>
<dbReference type="NCBIfam" id="TIGR03942">
    <property type="entry name" value="sulfatase_rSAM"/>
    <property type="match status" value="1"/>
</dbReference>
<dbReference type="OrthoDB" id="5619904at2"/>
<dbReference type="GO" id="GO:0051539">
    <property type="term" value="F:4 iron, 4 sulfur cluster binding"/>
    <property type="evidence" value="ECO:0007669"/>
    <property type="project" value="UniProtKB-KW"/>
</dbReference>
<dbReference type="Pfam" id="PF13186">
    <property type="entry name" value="SPASM"/>
    <property type="match status" value="1"/>
</dbReference>
<dbReference type="SUPFAM" id="SSF102114">
    <property type="entry name" value="Radical SAM enzymes"/>
    <property type="match status" value="1"/>
</dbReference>
<evidence type="ECO:0000256" key="2">
    <source>
        <dbReference type="ARBA" id="ARBA00022485"/>
    </source>
</evidence>
<gene>
    <name evidence="9" type="ORF">BLE401_18100</name>
</gene>
<dbReference type="InterPro" id="IPR013785">
    <property type="entry name" value="Aldolase_TIM"/>
</dbReference>
<reference evidence="10" key="1">
    <citation type="submission" date="2016-12" db="EMBL/GenBank/DDBJ databases">
        <title>Complete Genome Sequence of Beggiatoa leptomitiformis D-401.</title>
        <authorList>
            <person name="Fomenkov A."/>
            <person name="Vincze T."/>
            <person name="Grabovich M."/>
            <person name="Anton B.P."/>
            <person name="Dubinina G."/>
            <person name="Orlova M."/>
            <person name="Belousova E."/>
            <person name="Roberts R.J."/>
        </authorList>
    </citation>
    <scope>NUCLEOTIDE SEQUENCE [LARGE SCALE GENOMIC DNA]</scope>
    <source>
        <strain evidence="10">D-401</strain>
    </source>
</reference>
<dbReference type="Proteomes" id="UP000234271">
    <property type="component" value="Chromosome"/>
</dbReference>
<comment type="similarity">
    <text evidence="7">Belongs to the radical SAM superfamily. Anaerobic sulfatase-maturating enzyme family.</text>
</comment>
<dbReference type="PROSITE" id="PS51918">
    <property type="entry name" value="RADICAL_SAM"/>
    <property type="match status" value="1"/>
</dbReference>
<dbReference type="SFLD" id="SFLDS00029">
    <property type="entry name" value="Radical_SAM"/>
    <property type="match status" value="1"/>
</dbReference>
<feature type="domain" description="Radical SAM core" evidence="8">
    <location>
        <begin position="15"/>
        <end position="244"/>
    </location>
</feature>
<protein>
    <submittedName>
        <fullName evidence="9">Anaerobic sulfatase maturase</fullName>
    </submittedName>
</protein>
<dbReference type="SFLD" id="SFLDG01384">
    <property type="entry name" value="thioether_bond_formation_requi"/>
    <property type="match status" value="1"/>
</dbReference>
<sequence length="393" mass="45587">MTTHTFPNIPIKTISTAKSLRSILIKPMGSFCNLRCEYCFYLDKHHLYAGHPSAHRMNDETLEKLIIEMFSCADNPSFIWQGGEPTVLGVDFFRKVVALQKKWAQGRHFANALQTSGFLLDEEWADFLQQEQFLVGISLDGTEHIHDHYRKDRQGQGTFKRVFANAQLLLQKGVAVNVLATVNDYSVQYAKEIYDFFVKNGFIFMQFSPIVERHPTNPKIAAPFSVSARNYGRFLNQLFDVWLKDFDFNRLQQKTSIRFFDGILQTYIGIEPDHCVLHERCNDYLVVEYNGDLFSCDFLVSQNTRVGNLHETPLKMAFDSAAHTAFGERKAQLDAECRQCEWLTHCYGGCVKDRIRDPNDKGHNHFCESYKLFFKHTNEKLKQLAKLYQQHYS</sequence>
<evidence type="ECO:0000313" key="9">
    <source>
        <dbReference type="EMBL" id="AUI70707.2"/>
    </source>
</evidence>
<evidence type="ECO:0000256" key="6">
    <source>
        <dbReference type="ARBA" id="ARBA00023014"/>
    </source>
</evidence>
<dbReference type="EMBL" id="CP018889">
    <property type="protein sequence ID" value="AUI70707.2"/>
    <property type="molecule type" value="Genomic_DNA"/>
</dbReference>
<dbReference type="PANTHER" id="PTHR43273">
    <property type="entry name" value="ANAEROBIC SULFATASE-MATURATING ENZYME HOMOLOG ASLB-RELATED"/>
    <property type="match status" value="1"/>
</dbReference>
<evidence type="ECO:0000259" key="8">
    <source>
        <dbReference type="PROSITE" id="PS51918"/>
    </source>
</evidence>
<dbReference type="SFLD" id="SFLDG01386">
    <property type="entry name" value="main_SPASM_domain-containing"/>
    <property type="match status" value="1"/>
</dbReference>
<evidence type="ECO:0000256" key="4">
    <source>
        <dbReference type="ARBA" id="ARBA00022723"/>
    </source>
</evidence>
<dbReference type="GO" id="GO:0016491">
    <property type="term" value="F:oxidoreductase activity"/>
    <property type="evidence" value="ECO:0007669"/>
    <property type="project" value="InterPro"/>
</dbReference>
<evidence type="ECO:0000256" key="1">
    <source>
        <dbReference type="ARBA" id="ARBA00001966"/>
    </source>
</evidence>
<dbReference type="InterPro" id="IPR047207">
    <property type="entry name" value="SPASM_anSME"/>
</dbReference>
<dbReference type="InterPro" id="IPR007197">
    <property type="entry name" value="rSAM"/>
</dbReference>
<comment type="cofactor">
    <cofactor evidence="1">
        <name>[4Fe-4S] cluster</name>
        <dbReference type="ChEBI" id="CHEBI:49883"/>
    </cofactor>
</comment>
<dbReference type="InterPro" id="IPR034491">
    <property type="entry name" value="Anaerob_Ser_sulfatase-maturase"/>
</dbReference>
<dbReference type="SFLD" id="SFLDG01067">
    <property type="entry name" value="SPASM/twitch_domain_containing"/>
    <property type="match status" value="1"/>
</dbReference>
<dbReference type="CDD" id="cd01335">
    <property type="entry name" value="Radical_SAM"/>
    <property type="match status" value="1"/>
</dbReference>
<dbReference type="CDD" id="cd21120">
    <property type="entry name" value="SPASM_anSME"/>
    <property type="match status" value="1"/>
</dbReference>
<keyword evidence="6" id="KW-0411">Iron-sulfur</keyword>
<dbReference type="Gene3D" id="3.20.20.70">
    <property type="entry name" value="Aldolase class I"/>
    <property type="match status" value="1"/>
</dbReference>
<dbReference type="SFLD" id="SFLDF00285">
    <property type="entry name" value="anaerobic_Ser-type_sulfatase-m"/>
    <property type="match status" value="1"/>
</dbReference>
<dbReference type="SFLD" id="SFLDG01072">
    <property type="entry name" value="dehydrogenase_like"/>
    <property type="match status" value="1"/>
</dbReference>
<proteinExistence type="inferred from homology"/>
<keyword evidence="5" id="KW-0408">Iron</keyword>
<dbReference type="NCBIfam" id="TIGR04085">
    <property type="entry name" value="rSAM_more_4Fe4S"/>
    <property type="match status" value="1"/>
</dbReference>